<dbReference type="Proteomes" id="UP000287701">
    <property type="component" value="Chromosome"/>
</dbReference>
<dbReference type="EMBL" id="CP035107">
    <property type="protein sequence ID" value="QAR31232.1"/>
    <property type="molecule type" value="Genomic_DNA"/>
</dbReference>
<keyword evidence="1" id="KW-0808">Transferase</keyword>
<dbReference type="Gene3D" id="3.30.230.10">
    <property type="match status" value="1"/>
</dbReference>
<dbReference type="RefSeq" id="WP_128501672.1">
    <property type="nucleotide sequence ID" value="NZ_CP035107.1"/>
</dbReference>
<sequence length="306" mass="34802">MTKNTFCAHGKLLLTAEYVVLDGAKALCLPTQIGQNLEVSPLGETFNFFEWIAVLKNDEIWFSEKYVQKSQKIVFFPDSKQSKEGVFLLKILNEILALNPSVQFQNLSFKTQLEFNKDWGLGSSSTLIALLAQFAEVNAYELLEKTFGGSGYDLACALAKQPIFYTRNGVQPKIEPVDFFPKFKNQLFFVYLNQKQNSREGIAMYRQKPKNADLIQEISQISEKLALAQDLESFNQLLEKHESLISRQIEMPCVQEKLFPDYTQGIVKSLGAWGGDFVLVSSKNADLDYFKQKGYHTILPYSDLIL</sequence>
<dbReference type="GO" id="GO:0016301">
    <property type="term" value="F:kinase activity"/>
    <property type="evidence" value="ECO:0007669"/>
    <property type="project" value="UniProtKB-KW"/>
</dbReference>
<accession>A0A3R5YWM5</accession>
<evidence type="ECO:0000313" key="1">
    <source>
        <dbReference type="EMBL" id="QAR31232.1"/>
    </source>
</evidence>
<dbReference type="OrthoDB" id="5288719at2"/>
<dbReference type="InterPro" id="IPR020568">
    <property type="entry name" value="Ribosomal_Su5_D2-typ_SF"/>
</dbReference>
<dbReference type="SUPFAM" id="SSF54211">
    <property type="entry name" value="Ribosomal protein S5 domain 2-like"/>
    <property type="match status" value="1"/>
</dbReference>
<dbReference type="AlphaFoldDB" id="A0A3R5YWM5"/>
<reference evidence="1 2" key="1">
    <citation type="submission" date="2019-01" db="EMBL/GenBank/DDBJ databases">
        <title>Whole Genome of Ornithobacterium rhinotracheale FARPER-174b.</title>
        <authorList>
            <person name="Tataje-Lavanda L.A."/>
            <person name="Montalvan A."/>
            <person name="Montesinos R."/>
            <person name="Zimic M."/>
            <person name="Fernandez-Sanchez M."/>
            <person name="Fernandez-Diaz M."/>
        </authorList>
    </citation>
    <scope>NUCLEOTIDE SEQUENCE [LARGE SCALE GENOMIC DNA]</scope>
    <source>
        <strain evidence="1 2">FARPER-174b</strain>
    </source>
</reference>
<proteinExistence type="predicted"/>
<organism evidence="1 2">
    <name type="scientific">Ornithobacterium rhinotracheale</name>
    <dbReference type="NCBI Taxonomy" id="28251"/>
    <lineage>
        <taxon>Bacteria</taxon>
        <taxon>Pseudomonadati</taxon>
        <taxon>Bacteroidota</taxon>
        <taxon>Flavobacteriia</taxon>
        <taxon>Flavobacteriales</taxon>
        <taxon>Weeksellaceae</taxon>
        <taxon>Ornithobacterium</taxon>
    </lineage>
</organism>
<protein>
    <submittedName>
        <fullName evidence="1">GHMP kinase</fullName>
    </submittedName>
</protein>
<dbReference type="InterPro" id="IPR014721">
    <property type="entry name" value="Ribsml_uS5_D2-typ_fold_subgr"/>
</dbReference>
<keyword evidence="1" id="KW-0418">Kinase</keyword>
<dbReference type="NCBIfam" id="NF040656">
    <property type="entry name" value="GHMP_GYDIA"/>
    <property type="match status" value="1"/>
</dbReference>
<dbReference type="InterPro" id="IPR047765">
    <property type="entry name" value="GHMP_GYDIA-like"/>
</dbReference>
<evidence type="ECO:0000313" key="2">
    <source>
        <dbReference type="Proteomes" id="UP000287701"/>
    </source>
</evidence>
<gene>
    <name evidence="1" type="ORF">EQP59_07720</name>
</gene>
<name>A0A3R5YWM5_ORNRH</name>